<dbReference type="OrthoDB" id="8909229at2"/>
<reference evidence="6 7" key="1">
    <citation type="journal article" date="2011" name="Front. Microbiol.">
        <title>Genomic signatures of strain selection and enhancement in Bacillus atrophaeus var. globigii, a historical biowarfare simulant.</title>
        <authorList>
            <person name="Gibbons H.S."/>
            <person name="Broomall S.M."/>
            <person name="McNew L.A."/>
            <person name="Daligault H."/>
            <person name="Chapman C."/>
            <person name="Bruce D."/>
            <person name="Karavis M."/>
            <person name="Krepps M."/>
            <person name="McGregor P.A."/>
            <person name="Hong C."/>
            <person name="Park K.H."/>
            <person name="Akmal A."/>
            <person name="Feldman A."/>
            <person name="Lin J.S."/>
            <person name="Chang W.E."/>
            <person name="Higgs B.W."/>
            <person name="Demirev P."/>
            <person name="Lindquist J."/>
            <person name="Liem A."/>
            <person name="Fochler E."/>
            <person name="Read T.D."/>
            <person name="Tapia R."/>
            <person name="Johnson S."/>
            <person name="Bishop-Lilly K.A."/>
            <person name="Detter C."/>
            <person name="Han C."/>
            <person name="Sozhamannan S."/>
            <person name="Rosenzweig C.N."/>
            <person name="Skowronski E.W."/>
        </authorList>
    </citation>
    <scope>NUCLEOTIDE SEQUENCE [LARGE SCALE GENOMIC DNA]</scope>
    <source>
        <strain evidence="6 7">MLST1</strain>
    </source>
</reference>
<comment type="similarity">
    <text evidence="2 5">Belongs to the FliE family.</text>
</comment>
<gene>
    <name evidence="5" type="primary">fliE</name>
    <name evidence="6" type="ORF">CWE09_11680</name>
</gene>
<evidence type="ECO:0000256" key="3">
    <source>
        <dbReference type="ARBA" id="ARBA00018024"/>
    </source>
</evidence>
<dbReference type="InterPro" id="IPR001624">
    <property type="entry name" value="FliE"/>
</dbReference>
<dbReference type="GO" id="GO:0003774">
    <property type="term" value="F:cytoskeletal motor activity"/>
    <property type="evidence" value="ECO:0007669"/>
    <property type="project" value="InterPro"/>
</dbReference>
<evidence type="ECO:0000256" key="1">
    <source>
        <dbReference type="ARBA" id="ARBA00004117"/>
    </source>
</evidence>
<keyword evidence="6" id="KW-0969">Cilium</keyword>
<dbReference type="Proteomes" id="UP000288293">
    <property type="component" value="Unassembled WGS sequence"/>
</dbReference>
<sequence length="115" mass="12915">MNVKSNHLYSEMQSMLSEMRPEAQQLDRMNQLNRVNETNQTQSDFGGMLKSAIDNINELQTDARDLQTRVEMGDSSVSLAEAMIAAQKSSIAFEAGVQVRNKVVDAYEKIMNMPV</sequence>
<protein>
    <recommendedName>
        <fullName evidence="3 5">Flagellar hook-basal body complex protein FliE</fullName>
    </recommendedName>
</protein>
<name>A0A432W4U2_9GAMM</name>
<evidence type="ECO:0000256" key="2">
    <source>
        <dbReference type="ARBA" id="ARBA00009272"/>
    </source>
</evidence>
<keyword evidence="4 5" id="KW-0975">Bacterial flagellum</keyword>
<dbReference type="PANTHER" id="PTHR34653:SF1">
    <property type="entry name" value="FLAGELLAR HOOK-BASAL BODY COMPLEX PROTEIN FLIE"/>
    <property type="match status" value="1"/>
</dbReference>
<dbReference type="EMBL" id="PIPL01000002">
    <property type="protein sequence ID" value="RUO24505.1"/>
    <property type="molecule type" value="Genomic_DNA"/>
</dbReference>
<evidence type="ECO:0000313" key="6">
    <source>
        <dbReference type="EMBL" id="RUO24505.1"/>
    </source>
</evidence>
<dbReference type="NCBIfam" id="TIGR00205">
    <property type="entry name" value="fliE"/>
    <property type="match status" value="1"/>
</dbReference>
<keyword evidence="6" id="KW-0282">Flagellum</keyword>
<dbReference type="GO" id="GO:0009425">
    <property type="term" value="C:bacterial-type flagellum basal body"/>
    <property type="evidence" value="ECO:0007669"/>
    <property type="project" value="UniProtKB-SubCell"/>
</dbReference>
<dbReference type="GO" id="GO:0071973">
    <property type="term" value="P:bacterial-type flagellum-dependent cell motility"/>
    <property type="evidence" value="ECO:0007669"/>
    <property type="project" value="InterPro"/>
</dbReference>
<accession>A0A432W4U2</accession>
<keyword evidence="6" id="KW-0966">Cell projection</keyword>
<evidence type="ECO:0000256" key="4">
    <source>
        <dbReference type="ARBA" id="ARBA00023143"/>
    </source>
</evidence>
<organism evidence="6 7">
    <name type="scientific">Aliidiomarina minuta</name>
    <dbReference type="NCBI Taxonomy" id="880057"/>
    <lineage>
        <taxon>Bacteria</taxon>
        <taxon>Pseudomonadati</taxon>
        <taxon>Pseudomonadota</taxon>
        <taxon>Gammaproteobacteria</taxon>
        <taxon>Alteromonadales</taxon>
        <taxon>Idiomarinaceae</taxon>
        <taxon>Aliidiomarina</taxon>
    </lineage>
</organism>
<dbReference type="GO" id="GO:0005198">
    <property type="term" value="F:structural molecule activity"/>
    <property type="evidence" value="ECO:0007669"/>
    <property type="project" value="UniProtKB-UniRule"/>
</dbReference>
<evidence type="ECO:0000313" key="7">
    <source>
        <dbReference type="Proteomes" id="UP000288293"/>
    </source>
</evidence>
<proteinExistence type="inferred from homology"/>
<comment type="caution">
    <text evidence="6">The sequence shown here is derived from an EMBL/GenBank/DDBJ whole genome shotgun (WGS) entry which is preliminary data.</text>
</comment>
<keyword evidence="7" id="KW-1185">Reference proteome</keyword>
<dbReference type="PRINTS" id="PR01006">
    <property type="entry name" value="FLGHOOKFLIE"/>
</dbReference>
<dbReference type="PANTHER" id="PTHR34653">
    <property type="match status" value="1"/>
</dbReference>
<dbReference type="Pfam" id="PF02049">
    <property type="entry name" value="FliE"/>
    <property type="match status" value="1"/>
</dbReference>
<dbReference type="AlphaFoldDB" id="A0A432W4U2"/>
<dbReference type="HAMAP" id="MF_00724">
    <property type="entry name" value="FliE"/>
    <property type="match status" value="1"/>
</dbReference>
<dbReference type="RefSeq" id="WP_126804206.1">
    <property type="nucleotide sequence ID" value="NZ_PIPL01000002.1"/>
</dbReference>
<comment type="subcellular location">
    <subcellularLocation>
        <location evidence="1 5">Bacterial flagellum basal body</location>
    </subcellularLocation>
</comment>
<evidence type="ECO:0000256" key="5">
    <source>
        <dbReference type="HAMAP-Rule" id="MF_00724"/>
    </source>
</evidence>